<evidence type="ECO:0000259" key="8">
    <source>
        <dbReference type="Pfam" id="PF02687"/>
    </source>
</evidence>
<dbReference type="InterPro" id="IPR025857">
    <property type="entry name" value="MacB_PCD"/>
</dbReference>
<feature type="transmembrane region" description="Helical" evidence="7">
    <location>
        <begin position="15"/>
        <end position="37"/>
    </location>
</feature>
<evidence type="ECO:0000313" key="11">
    <source>
        <dbReference type="Proteomes" id="UP001559025"/>
    </source>
</evidence>
<evidence type="ECO:0000256" key="1">
    <source>
        <dbReference type="ARBA" id="ARBA00004651"/>
    </source>
</evidence>
<reference evidence="10 11" key="1">
    <citation type="submission" date="2024-01" db="EMBL/GenBank/DDBJ databases">
        <title>New evidence supports the origin of RcGTA from prophage.</title>
        <authorList>
            <person name="Xu Y."/>
            <person name="Liu B."/>
            <person name="Chen F."/>
        </authorList>
    </citation>
    <scope>NUCLEOTIDE SEQUENCE [LARGE SCALE GENOMIC DNA]</scope>
    <source>
        <strain evidence="10 11">CBW1107-2</strain>
    </source>
</reference>
<feature type="transmembrane region" description="Helical" evidence="7">
    <location>
        <begin position="309"/>
        <end position="334"/>
    </location>
</feature>
<accession>A0ABV3WPC7</accession>
<dbReference type="PANTHER" id="PTHR30489:SF0">
    <property type="entry name" value="LIPOPROTEIN-RELEASING SYSTEM TRANSMEMBRANE PROTEIN LOLE"/>
    <property type="match status" value="1"/>
</dbReference>
<evidence type="ECO:0000256" key="7">
    <source>
        <dbReference type="SAM" id="Phobius"/>
    </source>
</evidence>
<protein>
    <submittedName>
        <fullName evidence="10">FtsX-like permease family protein</fullName>
    </submittedName>
</protein>
<dbReference type="EMBL" id="JAZHFV010000001">
    <property type="protein sequence ID" value="MEX4006518.1"/>
    <property type="molecule type" value="Genomic_DNA"/>
</dbReference>
<feature type="domain" description="MacB-like periplasmic core" evidence="9">
    <location>
        <begin position="20"/>
        <end position="232"/>
    </location>
</feature>
<name>A0ABV3WPC7_9HYPH</name>
<dbReference type="InterPro" id="IPR051447">
    <property type="entry name" value="Lipoprotein-release_system"/>
</dbReference>
<feature type="transmembrane region" description="Helical" evidence="7">
    <location>
        <begin position="266"/>
        <end position="289"/>
    </location>
</feature>
<dbReference type="Pfam" id="PF02687">
    <property type="entry name" value="FtsX"/>
    <property type="match status" value="2"/>
</dbReference>
<feature type="transmembrane region" description="Helical" evidence="7">
    <location>
        <begin position="355"/>
        <end position="379"/>
    </location>
</feature>
<dbReference type="PANTHER" id="PTHR30489">
    <property type="entry name" value="LIPOPROTEIN-RELEASING SYSTEM TRANSMEMBRANE PROTEIN LOLE"/>
    <property type="match status" value="1"/>
</dbReference>
<keyword evidence="11" id="KW-1185">Reference proteome</keyword>
<feature type="transmembrane region" description="Helical" evidence="7">
    <location>
        <begin position="700"/>
        <end position="729"/>
    </location>
</feature>
<evidence type="ECO:0000259" key="9">
    <source>
        <dbReference type="Pfam" id="PF12704"/>
    </source>
</evidence>
<feature type="transmembrane region" description="Helical" evidence="7">
    <location>
        <begin position="749"/>
        <end position="768"/>
    </location>
</feature>
<comment type="subcellular location">
    <subcellularLocation>
        <location evidence="1">Cell membrane</location>
        <topology evidence="1">Multi-pass membrane protein</topology>
    </subcellularLocation>
</comment>
<comment type="caution">
    <text evidence="10">The sequence shown here is derived from an EMBL/GenBank/DDBJ whole genome shotgun (WGS) entry which is preliminary data.</text>
</comment>
<evidence type="ECO:0000256" key="5">
    <source>
        <dbReference type="ARBA" id="ARBA00022989"/>
    </source>
</evidence>
<keyword evidence="6 7" id="KW-0472">Membrane</keyword>
<evidence type="ECO:0000256" key="3">
    <source>
        <dbReference type="ARBA" id="ARBA00022475"/>
    </source>
</evidence>
<feature type="domain" description="ABC3 transporter permease C-terminal" evidence="8">
    <location>
        <begin position="660"/>
        <end position="772"/>
    </location>
</feature>
<feature type="transmembrane region" description="Helical" evidence="7">
    <location>
        <begin position="432"/>
        <end position="452"/>
    </location>
</feature>
<keyword evidence="4 7" id="KW-0812">Transmembrane</keyword>
<dbReference type="Proteomes" id="UP001559025">
    <property type="component" value="Unassembled WGS sequence"/>
</dbReference>
<feature type="domain" description="ABC3 transporter permease C-terminal" evidence="8">
    <location>
        <begin position="271"/>
        <end position="380"/>
    </location>
</feature>
<organism evidence="10 11">
    <name type="scientific">Neoaquamicrobium sediminum</name>
    <dbReference type="NCBI Taxonomy" id="1849104"/>
    <lineage>
        <taxon>Bacteria</taxon>
        <taxon>Pseudomonadati</taxon>
        <taxon>Pseudomonadota</taxon>
        <taxon>Alphaproteobacteria</taxon>
        <taxon>Hyphomicrobiales</taxon>
        <taxon>Phyllobacteriaceae</taxon>
        <taxon>Neoaquamicrobium</taxon>
    </lineage>
</organism>
<dbReference type="InterPro" id="IPR003838">
    <property type="entry name" value="ABC3_permease_C"/>
</dbReference>
<proteinExistence type="inferred from homology"/>
<evidence type="ECO:0000256" key="6">
    <source>
        <dbReference type="ARBA" id="ARBA00023136"/>
    </source>
</evidence>
<dbReference type="RefSeq" id="WP_368801811.1">
    <property type="nucleotide sequence ID" value="NZ_JAZHFV010000001.1"/>
</dbReference>
<evidence type="ECO:0000256" key="2">
    <source>
        <dbReference type="ARBA" id="ARBA00005236"/>
    </source>
</evidence>
<comment type="similarity">
    <text evidence="2">Belongs to the ABC-4 integral membrane protein family. LolC/E subfamily.</text>
</comment>
<feature type="transmembrane region" description="Helical" evidence="7">
    <location>
        <begin position="653"/>
        <end position="676"/>
    </location>
</feature>
<evidence type="ECO:0000313" key="10">
    <source>
        <dbReference type="EMBL" id="MEX4006518.1"/>
    </source>
</evidence>
<evidence type="ECO:0000256" key="4">
    <source>
        <dbReference type="ARBA" id="ARBA00022692"/>
    </source>
</evidence>
<keyword evidence="5 7" id="KW-1133">Transmembrane helix</keyword>
<sequence length="785" mass="85486">MGVLDRKLMRDLVRLWAQVAAIALVMAAGVMTLVLAVGAQRSLFETREAYYERNAFADIFATATRAPERLADEIAAIPGVASVETRIRENAVLDIEGMLEPASGMLVSVPDDGEQLLNQLYMRLGRLPSPGHPAEIVVNEPFAKAHGFEPGDTLSAIINGRKRALTIVGVALSPEFIYVVPDLMPDDRRLGVVWMSQTALAAAFDLDGAFNAVSVKLLRGQPPEPVIDEIDRLLEPFGGRGAHDRDDQQSHAFLDAELTQLQAMSYVLPPIFLLVAGFLVNMILSRLIALEREQIGLMKAVGYTGVGVAWHYMKLVIVIALIGVAIGIAAGTYLGRGLTRLYGDFFHFPFLIFRLSLDVYVIAITVSVAAASLGALRSVRAAAALPPAVAMRPPAPARYRRLFGGGLPFISLLPQTTVMIGRNIVRRPLRSLFTSFGIALSVAVLVGSLFSLDAVEEMIDVTFFSAERQHATISFVHKLPADALYEVERLPGVMAAEPARMVAARFRNGHLERRLSITGKPAGSNLSRLLDVDRQEVTMPREGVVLTTALANILKIGRGETIEIELMEEHRETVQLPVSAIVESYIGLGAFMELEALNRLMREGPSISAVHVTTDGSQIAALYEAVKNLPMVNSIALQRASVAKFRETMAENLTMMVTIYVGLAGIIAFGVVYNGARIQLSEQGRELASLRVLGFTRAEVSWILLGEFAILTLAALPLGWLLGYGMAYSTAEGLATEMFRLPLVIERSTYAWASVVVLVASALSALIVRRRIDRLDLIEVLKTRE</sequence>
<dbReference type="Pfam" id="PF12704">
    <property type="entry name" value="MacB_PCD"/>
    <property type="match status" value="1"/>
</dbReference>
<gene>
    <name evidence="10" type="ORF">V1479_04335</name>
</gene>
<keyword evidence="3" id="KW-1003">Cell membrane</keyword>